<organism evidence="2 3">
    <name type="scientific">Burkholderia pseudomallei (strain 1710b)</name>
    <dbReference type="NCBI Taxonomy" id="320372"/>
    <lineage>
        <taxon>Bacteria</taxon>
        <taxon>Pseudomonadati</taxon>
        <taxon>Pseudomonadota</taxon>
        <taxon>Betaproteobacteria</taxon>
        <taxon>Burkholderiales</taxon>
        <taxon>Burkholderiaceae</taxon>
        <taxon>Burkholderia</taxon>
        <taxon>pseudomallei group</taxon>
    </lineage>
</organism>
<dbReference type="SUPFAM" id="SSF51445">
    <property type="entry name" value="(Trans)glycosidases"/>
    <property type="match status" value="1"/>
</dbReference>
<dbReference type="InterPro" id="IPR017853">
    <property type="entry name" value="GH"/>
</dbReference>
<dbReference type="InterPro" id="IPR006047">
    <property type="entry name" value="GH13_cat_dom"/>
</dbReference>
<dbReference type="EC" id="5.4.99.15" evidence="2"/>
<protein>
    <submittedName>
        <fullName evidence="2">Malto-oligosyltrehalose synthase</fullName>
        <ecNumber evidence="2">5.4.99.15</ecNumber>
    </submittedName>
</protein>
<dbReference type="KEGG" id="bpm:BURPS1710b_1733"/>
<dbReference type="HOGENOM" id="CLU_005045_1_1_4"/>
<dbReference type="Gene3D" id="1.10.10.470">
    <property type="entry name" value="Maltooligosyl trehalose synthase, domain 4"/>
    <property type="match status" value="1"/>
</dbReference>
<gene>
    <name evidence="2" type="primary">treY</name>
    <name evidence="2" type="ordered locus">BURPS1710b_1733</name>
</gene>
<dbReference type="Gene3D" id="3.20.20.80">
    <property type="entry name" value="Glycosidases"/>
    <property type="match status" value="3"/>
</dbReference>
<dbReference type="EMBL" id="CP000124">
    <property type="protein sequence ID" value="ABA50535.1"/>
    <property type="molecule type" value="Genomic_DNA"/>
</dbReference>
<evidence type="ECO:0000313" key="2">
    <source>
        <dbReference type="EMBL" id="ABA50535.1"/>
    </source>
</evidence>
<accession>Q3JTG9</accession>
<dbReference type="Pfam" id="PF00128">
    <property type="entry name" value="Alpha-amylase"/>
    <property type="match status" value="1"/>
</dbReference>
<proteinExistence type="predicted"/>
<sequence>MRAPELAAAHAALRRRAVRRAGAHAHRRRAAREEARAMKPRATLRLQLHAGFTFDDAAAHVGYFARLGVSHLYLSPITAAEPGSRHGYDVVDYSTVNPELGGEAAFVRLIDALRRRGMGAIVDIVPNHMGVGGSSNRWWNDVLEWGARSRFARHFDIDWHASDPALQRKVLLPCLGRPYGEALAAGDIALRADAAHGRFAIACAGRTLPVQIGAYPDILRAANRSDLNALAERFDAPGARPSNHARLDAAHAALRDYAAARGPGALDAVLHGFDPRIARSREMLHRLLEQQHYRLAWWRTATDEINWRRFFDISTLACMRIEDAAVFDDVHALLWRLYAAGLVDGVRIDHVDGLADPRGYCRQLRGRLAALRDGEPYIVVEKILAPDERLPEDWRVDGTTGYDFMNDVSALLHDAAGAAPLAALWADMTGAETTFAREALDGKRRVLARQFAAEHERVARAMHRLARASRDARDFALNPIRRAVAELAIRLPVYRLYPSAGAPQRTDRALLAGAWQAARSAIAPADRAALDYVAATLGLPGVARAVAGLGDPARLAARVGFAQLTAPLAAKGVEDTACYRYGRLLSRNEVGAHADALSLAPGAFHTRNRRRRRTFPGALLATATHDHKRGEDARARLAVLSEAHRAWRAAALDWAAFNAPHRHGAPAAADRIPGPAAEAMLYQTLVGAWPPALAPDDAPGLAALTDRVERWQLKALREAKRDTDWLEPNLGYEAGCAAFLRAIMTPHGPDDFAHRLHRLVARIAPAGIVNSLSQAALRLLSPGVPDLYQGAQTWDHTLVDPDNRADVPFARYAAQRIDAPVAAYLRDWADGRVKHALIGRLLALRAAHPETFAAGAYVPLHMRGTRRGHALAFARRDASTTIVVIATRLAYPLLGDAPARPCVEAACWADTAVGLAPGFAGPWRDVLNDGTLDAPSGMLPLAAALAHLPVAVLIREGGAADTPRRGA</sequence>
<dbReference type="InterPro" id="IPR013797">
    <property type="entry name" value="Maltooligo_trehalose_synth_4"/>
</dbReference>
<evidence type="ECO:0000259" key="1">
    <source>
        <dbReference type="SMART" id="SM00642"/>
    </source>
</evidence>
<dbReference type="GO" id="GO:0047470">
    <property type="term" value="F:(1,4)-alpha-D-glucan 1-alpha-D-glucosylmutase activity"/>
    <property type="evidence" value="ECO:0007669"/>
    <property type="project" value="UniProtKB-EC"/>
</dbReference>
<dbReference type="GO" id="GO:0030980">
    <property type="term" value="P:alpha-glucan catabolic process"/>
    <property type="evidence" value="ECO:0007669"/>
    <property type="project" value="TreeGrafter"/>
</dbReference>
<dbReference type="EnsemblBacteria" id="ABA50535">
    <property type="protein sequence ID" value="ABA50535"/>
    <property type="gene ID" value="BURPS1710b_1733"/>
</dbReference>
<dbReference type="Proteomes" id="UP000002700">
    <property type="component" value="Chromosome I"/>
</dbReference>
<dbReference type="AlphaFoldDB" id="Q3JTG9"/>
<dbReference type="CDD" id="cd11336">
    <property type="entry name" value="AmyAc_MTSase"/>
    <property type="match status" value="1"/>
</dbReference>
<keyword evidence="2" id="KW-0413">Isomerase</keyword>
<dbReference type="PANTHER" id="PTHR10357:SF216">
    <property type="entry name" value="MALTOOLIGOSYL TREHALOSE SYNTHASE-RELATED"/>
    <property type="match status" value="1"/>
</dbReference>
<dbReference type="SMART" id="SM00642">
    <property type="entry name" value="Aamy"/>
    <property type="match status" value="1"/>
</dbReference>
<dbReference type="CAZy" id="GH13">
    <property type="family name" value="Glycoside Hydrolase Family 13"/>
</dbReference>
<dbReference type="PANTHER" id="PTHR10357">
    <property type="entry name" value="ALPHA-AMYLASE FAMILY MEMBER"/>
    <property type="match status" value="1"/>
</dbReference>
<name>Q3JTG9_BURP1</name>
<dbReference type="Gene3D" id="3.30.1590.10">
    <property type="entry name" value="Maltooligosyl trehalose synthase, domain 2"/>
    <property type="match status" value="1"/>
</dbReference>
<dbReference type="InterPro" id="IPR012767">
    <property type="entry name" value="Trehalose_TreY"/>
</dbReference>
<feature type="domain" description="Glycosyl hydrolase family 13 catalytic" evidence="1">
    <location>
        <begin position="53"/>
        <end position="562"/>
    </location>
</feature>
<evidence type="ECO:0000313" key="3">
    <source>
        <dbReference type="Proteomes" id="UP000002700"/>
    </source>
</evidence>
<dbReference type="NCBIfam" id="TIGR02401">
    <property type="entry name" value="trehalose_TreY"/>
    <property type="match status" value="1"/>
</dbReference>
<reference evidence="2 3" key="1">
    <citation type="submission" date="2005-09" db="EMBL/GenBank/DDBJ databases">
        <authorList>
            <person name="Woods D.E."/>
            <person name="Nierman W.C."/>
        </authorList>
    </citation>
    <scope>NUCLEOTIDE SEQUENCE [LARGE SCALE GENOMIC DNA]</scope>
    <source>
        <strain evidence="2 3">1710b</strain>
    </source>
</reference>
<dbReference type="GO" id="GO:0005992">
    <property type="term" value="P:trehalose biosynthetic process"/>
    <property type="evidence" value="ECO:0007669"/>
    <property type="project" value="TreeGrafter"/>
</dbReference>